<name>A0ABW8K8J0_9GAMM</name>
<accession>A0ABW8K8J0</accession>
<evidence type="ECO:0000313" key="1">
    <source>
        <dbReference type="EMBL" id="MFK2918218.1"/>
    </source>
</evidence>
<dbReference type="Proteomes" id="UP001620408">
    <property type="component" value="Unassembled WGS sequence"/>
</dbReference>
<dbReference type="RefSeq" id="WP_379983968.1">
    <property type="nucleotide sequence ID" value="NZ_JADIKD010000011.1"/>
</dbReference>
<dbReference type="EMBL" id="JADIKD010000011">
    <property type="protein sequence ID" value="MFK2918218.1"/>
    <property type="molecule type" value="Genomic_DNA"/>
</dbReference>
<dbReference type="Pfam" id="PF08889">
    <property type="entry name" value="WbqC"/>
    <property type="match status" value="1"/>
</dbReference>
<evidence type="ECO:0000313" key="2">
    <source>
        <dbReference type="Proteomes" id="UP001620408"/>
    </source>
</evidence>
<reference evidence="1 2" key="1">
    <citation type="submission" date="2020-10" db="EMBL/GenBank/DDBJ databases">
        <title>Phylogeny of dyella-like bacteria.</title>
        <authorList>
            <person name="Fu J."/>
        </authorList>
    </citation>
    <scope>NUCLEOTIDE SEQUENCE [LARGE SCALE GENOMIC DNA]</scope>
    <source>
        <strain evidence="1 2">BB4</strain>
    </source>
</reference>
<comment type="caution">
    <text evidence="1">The sequence shown here is derived from an EMBL/GenBank/DDBJ whole genome shotgun (WGS) entry which is preliminary data.</text>
</comment>
<gene>
    <name evidence="1" type="ORF">ISS97_13180</name>
</gene>
<dbReference type="InterPro" id="IPR014985">
    <property type="entry name" value="WbqC"/>
</dbReference>
<organism evidence="1 2">
    <name type="scientific">Dyella koreensis</name>
    <dbReference type="NCBI Taxonomy" id="311235"/>
    <lineage>
        <taxon>Bacteria</taxon>
        <taxon>Pseudomonadati</taxon>
        <taxon>Pseudomonadota</taxon>
        <taxon>Gammaproteobacteria</taxon>
        <taxon>Lysobacterales</taxon>
        <taxon>Rhodanobacteraceae</taxon>
        <taxon>Dyella</taxon>
    </lineage>
</organism>
<keyword evidence="2" id="KW-1185">Reference proteome</keyword>
<protein>
    <submittedName>
        <fullName evidence="1">WbqC family protein</fullName>
    </submittedName>
</protein>
<sequence>MIIVISQPMFFPWVGMLEQIRAADVFVLYPDVQFSKGSFVNRVQIKTARGIRWLTVPLSNLHLGQLINEVRIGYQRHWRHEHLQLLADAYAAAPYRDDMLDLVKSVYRHDHEDIGSLSASSQMALCRYFGLDHRREFKSSDALGIGDSSSQRVLNIVCSLTGDTYLTGHGASRYLDHESFERANVRVEYMDYAKTPYPQLHGEFTPYVSALDLVANVGPSGIDYIRPRSIYWKDFLSDK</sequence>
<proteinExistence type="predicted"/>